<name>A0A1H3S1I3_9BACI</name>
<feature type="transmembrane region" description="Helical" evidence="1">
    <location>
        <begin position="33"/>
        <end position="52"/>
    </location>
</feature>
<dbReference type="STRING" id="1503961.SAMN05421736_109143"/>
<sequence>MIVGTFLYLFVLILIGSAVLLVTFFIQYIWYKINFLYIYSALLFPFMIYGMIKQEYFILFYSLIFLFLCILSSLVARKVRKSSFVN</sequence>
<gene>
    <name evidence="2" type="ORF">SAMN05421736_109143</name>
</gene>
<keyword evidence="1" id="KW-0472">Membrane</keyword>
<evidence type="ECO:0000313" key="2">
    <source>
        <dbReference type="EMBL" id="SDZ31029.1"/>
    </source>
</evidence>
<proteinExistence type="predicted"/>
<evidence type="ECO:0000313" key="3">
    <source>
        <dbReference type="Proteomes" id="UP000198935"/>
    </source>
</evidence>
<keyword evidence="3" id="KW-1185">Reference proteome</keyword>
<accession>A0A1H3S1I3</accession>
<dbReference type="Proteomes" id="UP000198935">
    <property type="component" value="Unassembled WGS sequence"/>
</dbReference>
<feature type="transmembrane region" description="Helical" evidence="1">
    <location>
        <begin position="6"/>
        <end position="26"/>
    </location>
</feature>
<keyword evidence="1" id="KW-0812">Transmembrane</keyword>
<organism evidence="2 3">
    <name type="scientific">Evansella caseinilytica</name>
    <dbReference type="NCBI Taxonomy" id="1503961"/>
    <lineage>
        <taxon>Bacteria</taxon>
        <taxon>Bacillati</taxon>
        <taxon>Bacillota</taxon>
        <taxon>Bacilli</taxon>
        <taxon>Bacillales</taxon>
        <taxon>Bacillaceae</taxon>
        <taxon>Evansella</taxon>
    </lineage>
</organism>
<dbReference type="AlphaFoldDB" id="A0A1H3S1I3"/>
<feature type="transmembrane region" description="Helical" evidence="1">
    <location>
        <begin position="58"/>
        <end position="76"/>
    </location>
</feature>
<protein>
    <submittedName>
        <fullName evidence="2">Uncharacterized protein</fullName>
    </submittedName>
</protein>
<reference evidence="3" key="1">
    <citation type="submission" date="2016-10" db="EMBL/GenBank/DDBJ databases">
        <authorList>
            <person name="Varghese N."/>
            <person name="Submissions S."/>
        </authorList>
    </citation>
    <scope>NUCLEOTIDE SEQUENCE [LARGE SCALE GENOMIC DNA]</scope>
    <source>
        <strain evidence="3">SP</strain>
    </source>
</reference>
<dbReference type="EMBL" id="FNPI01000009">
    <property type="protein sequence ID" value="SDZ31029.1"/>
    <property type="molecule type" value="Genomic_DNA"/>
</dbReference>
<evidence type="ECO:0000256" key="1">
    <source>
        <dbReference type="SAM" id="Phobius"/>
    </source>
</evidence>
<keyword evidence="1" id="KW-1133">Transmembrane helix</keyword>